<feature type="region of interest" description="Disordered" evidence="1">
    <location>
        <begin position="445"/>
        <end position="467"/>
    </location>
</feature>
<evidence type="ECO:0000256" key="1">
    <source>
        <dbReference type="SAM" id="MobiDB-lite"/>
    </source>
</evidence>
<sequence>MEVTEERDHFQAQYERMLAQEDSRLNKLVSVYMQVEPLVQDLAIQTEFVAPPMNLRTMVASKNARGKKAPLIFSQSLEVPPSDPGALTSTMVDSASSTYNPLSSHIAAVITARTPQGFPFTQSPDLNSSTAGGVSQLNTLSGSAGGLGGSLYQTNTLSARSNMSVESRLGGTQFPSSPTLRQRHALSREDSRQSREDSFFLNAADFLAAAPINYELSSRNLMPADSIQEISRLLAPDDASMTSSRSHQNLRVGNTSHASQTSHTSHTGKIHRKKALKLARLTNASADPHAGSSGQYHHVHNEDKIPEWGSIHATGPVKSANIDPHVVLGISGVSNLVGQSKPSLSDSRNSAFAGHNIASGAVSSQGSNAAVRTNNRNVSTKNSSSELEVGLPEVKVQAYHIPTSQPYANPNNYNVNPQHASNFRAVSLQNANAPNFSDSAYFGSNPTSRGSHNSFGLGSTSPSEKEYMRQSEQMYLMLDSPSLGGQSGYPNFDFEKDRKDPLLIAGDLPSSQESVKGIIYNNRNPNNDQFRLEEPQGQDFSKNAASPASVGQSSVPSAHGSQVSTAASTKANTQANSGKQVSGARGANPKSIPNNGTNNAGGTHNAVGNMNEDVLKRLRKELLSR</sequence>
<protein>
    <submittedName>
        <fullName evidence="2">Uncharacterized protein</fullName>
    </submittedName>
</protein>
<feature type="region of interest" description="Disordered" evidence="1">
    <location>
        <begin position="238"/>
        <end position="272"/>
    </location>
</feature>
<feature type="compositionally biased region" description="Low complexity" evidence="1">
    <location>
        <begin position="255"/>
        <end position="265"/>
    </location>
</feature>
<feature type="compositionally biased region" description="Low complexity" evidence="1">
    <location>
        <begin position="594"/>
        <end position="609"/>
    </location>
</feature>
<name>A0A7S3H975_9STRA</name>
<organism evidence="2">
    <name type="scientific">Spumella elongata</name>
    <dbReference type="NCBI Taxonomy" id="89044"/>
    <lineage>
        <taxon>Eukaryota</taxon>
        <taxon>Sar</taxon>
        <taxon>Stramenopiles</taxon>
        <taxon>Ochrophyta</taxon>
        <taxon>Chrysophyceae</taxon>
        <taxon>Chromulinales</taxon>
        <taxon>Chromulinaceae</taxon>
        <taxon>Spumella</taxon>
    </lineage>
</organism>
<accession>A0A7S3H975</accession>
<feature type="region of interest" description="Disordered" evidence="1">
    <location>
        <begin position="162"/>
        <end position="194"/>
    </location>
</feature>
<feature type="compositionally biased region" description="Basic and acidic residues" evidence="1">
    <location>
        <begin position="613"/>
        <end position="625"/>
    </location>
</feature>
<dbReference type="AlphaFoldDB" id="A0A7S3H975"/>
<gene>
    <name evidence="2" type="ORF">SELO1098_LOCUS17610</name>
</gene>
<feature type="compositionally biased region" description="Polar residues" evidence="1">
    <location>
        <begin position="538"/>
        <end position="580"/>
    </location>
</feature>
<dbReference type="EMBL" id="HBIC01034595">
    <property type="protein sequence ID" value="CAE0288767.1"/>
    <property type="molecule type" value="Transcribed_RNA"/>
</dbReference>
<feature type="compositionally biased region" description="Polar residues" evidence="1">
    <location>
        <begin position="240"/>
        <end position="254"/>
    </location>
</feature>
<proteinExistence type="predicted"/>
<reference evidence="2" key="1">
    <citation type="submission" date="2021-01" db="EMBL/GenBank/DDBJ databases">
        <authorList>
            <person name="Corre E."/>
            <person name="Pelletier E."/>
            <person name="Niang G."/>
            <person name="Scheremetjew M."/>
            <person name="Finn R."/>
            <person name="Kale V."/>
            <person name="Holt S."/>
            <person name="Cochrane G."/>
            <person name="Meng A."/>
            <person name="Brown T."/>
            <person name="Cohen L."/>
        </authorList>
    </citation>
    <scope>NUCLEOTIDE SEQUENCE</scope>
    <source>
        <strain evidence="2">CCAP 955/1</strain>
    </source>
</reference>
<evidence type="ECO:0000313" key="2">
    <source>
        <dbReference type="EMBL" id="CAE0288767.1"/>
    </source>
</evidence>
<feature type="compositionally biased region" description="Polar residues" evidence="1">
    <location>
        <begin position="445"/>
        <end position="462"/>
    </location>
</feature>
<feature type="region of interest" description="Disordered" evidence="1">
    <location>
        <begin position="515"/>
        <end position="625"/>
    </location>
</feature>